<keyword evidence="3" id="KW-1185">Reference proteome</keyword>
<proteinExistence type="predicted"/>
<sequence>MRERSRNRQEEEVEKEEAKELVNVFFFLWVPLCLCRSTGNAKDALFCIACIHALLLCIQITIVLSFVGCKRKR</sequence>
<keyword evidence="1" id="KW-0812">Transmembrane</keyword>
<dbReference type="EMBL" id="SMOL01000695">
    <property type="protein sequence ID" value="KAB2601116.1"/>
    <property type="molecule type" value="Genomic_DNA"/>
</dbReference>
<reference evidence="2 3" key="3">
    <citation type="submission" date="2019-11" db="EMBL/GenBank/DDBJ databases">
        <title>A de novo genome assembly of a pear dwarfing rootstock.</title>
        <authorList>
            <person name="Wang F."/>
            <person name="Wang J."/>
            <person name="Li S."/>
            <person name="Zhang Y."/>
            <person name="Fang M."/>
            <person name="Ma L."/>
            <person name="Zhao Y."/>
            <person name="Jiang S."/>
        </authorList>
    </citation>
    <scope>NUCLEOTIDE SEQUENCE [LARGE SCALE GENOMIC DNA]</scope>
    <source>
        <strain evidence="2">S2</strain>
        <tissue evidence="2">Leaf</tissue>
    </source>
</reference>
<gene>
    <name evidence="2" type="ORF">D8674_002121</name>
</gene>
<reference evidence="3" key="2">
    <citation type="submission" date="2019-10" db="EMBL/GenBank/DDBJ databases">
        <title>A de novo genome assembly of a pear dwarfing rootstock.</title>
        <authorList>
            <person name="Wang F."/>
            <person name="Wang J."/>
            <person name="Li S."/>
            <person name="Zhang Y."/>
            <person name="Fang M."/>
            <person name="Ma L."/>
            <person name="Zhao Y."/>
            <person name="Jiang S."/>
        </authorList>
    </citation>
    <scope>NUCLEOTIDE SEQUENCE [LARGE SCALE GENOMIC DNA]</scope>
</reference>
<evidence type="ECO:0000313" key="3">
    <source>
        <dbReference type="Proteomes" id="UP000327157"/>
    </source>
</evidence>
<evidence type="ECO:0000313" key="2">
    <source>
        <dbReference type="EMBL" id="KAB2601116.1"/>
    </source>
</evidence>
<dbReference type="Proteomes" id="UP000327157">
    <property type="component" value="Chromosome 10"/>
</dbReference>
<dbReference type="AlphaFoldDB" id="A0A5N5FDC3"/>
<organism evidence="2 3">
    <name type="scientific">Pyrus ussuriensis x Pyrus communis</name>
    <dbReference type="NCBI Taxonomy" id="2448454"/>
    <lineage>
        <taxon>Eukaryota</taxon>
        <taxon>Viridiplantae</taxon>
        <taxon>Streptophyta</taxon>
        <taxon>Embryophyta</taxon>
        <taxon>Tracheophyta</taxon>
        <taxon>Spermatophyta</taxon>
        <taxon>Magnoliopsida</taxon>
        <taxon>eudicotyledons</taxon>
        <taxon>Gunneridae</taxon>
        <taxon>Pentapetalae</taxon>
        <taxon>rosids</taxon>
        <taxon>fabids</taxon>
        <taxon>Rosales</taxon>
        <taxon>Rosaceae</taxon>
        <taxon>Amygdaloideae</taxon>
        <taxon>Maleae</taxon>
        <taxon>Pyrus</taxon>
    </lineage>
</organism>
<evidence type="ECO:0000256" key="1">
    <source>
        <dbReference type="SAM" id="Phobius"/>
    </source>
</evidence>
<reference evidence="2 3" key="1">
    <citation type="submission" date="2019-09" db="EMBL/GenBank/DDBJ databases">
        <authorList>
            <person name="Ou C."/>
        </authorList>
    </citation>
    <scope>NUCLEOTIDE SEQUENCE [LARGE SCALE GENOMIC DNA]</scope>
    <source>
        <strain evidence="2">S2</strain>
        <tissue evidence="2">Leaf</tissue>
    </source>
</reference>
<feature type="transmembrane region" description="Helical" evidence="1">
    <location>
        <begin position="45"/>
        <end position="67"/>
    </location>
</feature>
<keyword evidence="1" id="KW-0472">Membrane</keyword>
<comment type="caution">
    <text evidence="2">The sequence shown here is derived from an EMBL/GenBank/DDBJ whole genome shotgun (WGS) entry which is preliminary data.</text>
</comment>
<accession>A0A5N5FDC3</accession>
<keyword evidence="1" id="KW-1133">Transmembrane helix</keyword>
<name>A0A5N5FDC3_9ROSA</name>
<feature type="transmembrane region" description="Helical" evidence="1">
    <location>
        <begin position="21"/>
        <end position="39"/>
    </location>
</feature>
<protein>
    <submittedName>
        <fullName evidence="2">Uncharacterized protein</fullName>
    </submittedName>
</protein>